<keyword evidence="4" id="KW-0812">Transmembrane</keyword>
<dbReference type="InterPro" id="IPR032675">
    <property type="entry name" value="LRR_dom_sf"/>
</dbReference>
<keyword evidence="2" id="KW-0433">Leucine-rich repeat</keyword>
<sequence>MIPYCLSNITFNASTQIPFSRDSYIEMSRSNSFSFCWYTKSINIEDPNNFLFMFNDVVNVDVGVEFAIKSRTYSYKGDILDYMYGTDLSCNNLASKIPPELGRISSNIHVLNLSHNNLSGLIPITFSNLKEIESLDLSYSDLNGKIPPQLTEMTSLAVFSVAHNNLSGITHNKKNQFITCDESSYEGNPLLCGPPLHNGCTKMRRSSTVPVDIEGEEGDSFMDMGIFYISFVVAYITVLLEMAAVLYLKPY</sequence>
<dbReference type="PANTHER" id="PTHR48062:SF21">
    <property type="entry name" value="RECEPTOR-LIKE PROTEIN 12"/>
    <property type="match status" value="1"/>
</dbReference>
<proteinExistence type="inferred from homology"/>
<evidence type="ECO:0000313" key="6">
    <source>
        <dbReference type="Proteomes" id="UP000594261"/>
    </source>
</evidence>
<dbReference type="PANTHER" id="PTHR48062">
    <property type="entry name" value="RECEPTOR-LIKE PROTEIN 14"/>
    <property type="match status" value="1"/>
</dbReference>
<keyword evidence="4" id="KW-1133">Transmembrane helix</keyword>
<keyword evidence="4" id="KW-0472">Membrane</keyword>
<reference evidence="5 6" key="1">
    <citation type="journal article" date="2016" name="G3 (Bethesda)">
        <title>First Draft Assembly and Annotation of the Genome of a California Endemic Oak Quercus lobata Nee (Fagaceae).</title>
        <authorList>
            <person name="Sork V.L."/>
            <person name="Fitz-Gibbon S.T."/>
            <person name="Puiu D."/>
            <person name="Crepeau M."/>
            <person name="Gugger P.F."/>
            <person name="Sherman R."/>
            <person name="Stevens K."/>
            <person name="Langley C.H."/>
            <person name="Pellegrini M."/>
            <person name="Salzberg S.L."/>
        </authorList>
    </citation>
    <scope>NUCLEOTIDE SEQUENCE [LARGE SCALE GENOMIC DNA]</scope>
    <source>
        <strain evidence="5 6">cv. SW786</strain>
    </source>
</reference>
<dbReference type="PROSITE" id="PS51450">
    <property type="entry name" value="LRR"/>
    <property type="match status" value="1"/>
</dbReference>
<dbReference type="OMA" id="CKAREPP"/>
<dbReference type="InParanoid" id="A0A7N2R296"/>
<dbReference type="FunFam" id="3.80.10.10:FF:000383">
    <property type="entry name" value="Leucine-rich repeat receptor protein kinase EMS1"/>
    <property type="match status" value="1"/>
</dbReference>
<dbReference type="SUPFAM" id="SSF52058">
    <property type="entry name" value="L domain-like"/>
    <property type="match status" value="1"/>
</dbReference>
<dbReference type="AlphaFoldDB" id="A0A7N2R296"/>
<keyword evidence="6" id="KW-1185">Reference proteome</keyword>
<dbReference type="EMBL" id="LRBV02000004">
    <property type="status" value="NOT_ANNOTATED_CDS"/>
    <property type="molecule type" value="Genomic_DNA"/>
</dbReference>
<dbReference type="Proteomes" id="UP000594261">
    <property type="component" value="Chromosome 4"/>
</dbReference>
<protein>
    <submittedName>
        <fullName evidence="5">Uncharacterized protein</fullName>
    </submittedName>
</protein>
<keyword evidence="3" id="KW-0677">Repeat</keyword>
<evidence type="ECO:0000256" key="2">
    <source>
        <dbReference type="ARBA" id="ARBA00022614"/>
    </source>
</evidence>
<dbReference type="Pfam" id="PF13855">
    <property type="entry name" value="LRR_8"/>
    <property type="match status" value="1"/>
</dbReference>
<evidence type="ECO:0000256" key="4">
    <source>
        <dbReference type="SAM" id="Phobius"/>
    </source>
</evidence>
<dbReference type="InterPro" id="IPR001611">
    <property type="entry name" value="Leu-rich_rpt"/>
</dbReference>
<dbReference type="Gene3D" id="3.80.10.10">
    <property type="entry name" value="Ribonuclease Inhibitor"/>
    <property type="match status" value="1"/>
</dbReference>
<comment type="similarity">
    <text evidence="1">Belongs to the RLP family.</text>
</comment>
<dbReference type="EnsemblPlants" id="QL04p004403:mrna">
    <property type="protein sequence ID" value="QL04p004403:mrna:CDS:2"/>
    <property type="gene ID" value="QL04p004403"/>
</dbReference>
<dbReference type="Gramene" id="QL04p004403:mrna">
    <property type="protein sequence ID" value="QL04p004403:mrna:CDS:2"/>
    <property type="gene ID" value="QL04p004403"/>
</dbReference>
<name>A0A7N2R296_QUELO</name>
<organism evidence="5 6">
    <name type="scientific">Quercus lobata</name>
    <name type="common">Valley oak</name>
    <dbReference type="NCBI Taxonomy" id="97700"/>
    <lineage>
        <taxon>Eukaryota</taxon>
        <taxon>Viridiplantae</taxon>
        <taxon>Streptophyta</taxon>
        <taxon>Embryophyta</taxon>
        <taxon>Tracheophyta</taxon>
        <taxon>Spermatophyta</taxon>
        <taxon>Magnoliopsida</taxon>
        <taxon>eudicotyledons</taxon>
        <taxon>Gunneridae</taxon>
        <taxon>Pentapetalae</taxon>
        <taxon>rosids</taxon>
        <taxon>fabids</taxon>
        <taxon>Fagales</taxon>
        <taxon>Fagaceae</taxon>
        <taxon>Quercus</taxon>
    </lineage>
</organism>
<feature type="transmembrane region" description="Helical" evidence="4">
    <location>
        <begin position="226"/>
        <end position="248"/>
    </location>
</feature>
<evidence type="ECO:0000313" key="5">
    <source>
        <dbReference type="EnsemblPlants" id="QL04p004403:mrna:CDS:2"/>
    </source>
</evidence>
<reference evidence="5" key="2">
    <citation type="submission" date="2021-01" db="UniProtKB">
        <authorList>
            <consortium name="EnsemblPlants"/>
        </authorList>
    </citation>
    <scope>IDENTIFICATION</scope>
</reference>
<accession>A0A7N2R296</accession>
<evidence type="ECO:0000256" key="3">
    <source>
        <dbReference type="ARBA" id="ARBA00022737"/>
    </source>
</evidence>
<dbReference type="InterPro" id="IPR051502">
    <property type="entry name" value="RLP_Defense_Trigger"/>
</dbReference>
<evidence type="ECO:0000256" key="1">
    <source>
        <dbReference type="ARBA" id="ARBA00009592"/>
    </source>
</evidence>